<accession>A0A6J5LUT7</accession>
<protein>
    <submittedName>
        <fullName evidence="1">Uncharacterized protein</fullName>
    </submittedName>
</protein>
<gene>
    <name evidence="1" type="ORF">UFOVP330_6</name>
</gene>
<evidence type="ECO:0000313" key="1">
    <source>
        <dbReference type="EMBL" id="CAB4138344.1"/>
    </source>
</evidence>
<dbReference type="EMBL" id="LR796344">
    <property type="protein sequence ID" value="CAB4138344.1"/>
    <property type="molecule type" value="Genomic_DNA"/>
</dbReference>
<reference evidence="1" key="1">
    <citation type="submission" date="2020-04" db="EMBL/GenBank/DDBJ databases">
        <authorList>
            <person name="Chiriac C."/>
            <person name="Salcher M."/>
            <person name="Ghai R."/>
            <person name="Kavagutti S V."/>
        </authorList>
    </citation>
    <scope>NUCLEOTIDE SEQUENCE</scope>
</reference>
<name>A0A6J5LUT7_9CAUD</name>
<organism evidence="1">
    <name type="scientific">uncultured Caudovirales phage</name>
    <dbReference type="NCBI Taxonomy" id="2100421"/>
    <lineage>
        <taxon>Viruses</taxon>
        <taxon>Duplodnaviria</taxon>
        <taxon>Heunggongvirae</taxon>
        <taxon>Uroviricota</taxon>
        <taxon>Caudoviricetes</taxon>
        <taxon>Peduoviridae</taxon>
        <taxon>Maltschvirus</taxon>
        <taxon>Maltschvirus maltsch</taxon>
    </lineage>
</organism>
<sequence>MTQNTKPEWVEDVIRALPEEMNEDEMTALILTVVSVYVVEPRSAIPVLMTAPLTYFRAAGLDLSILRKSYQSAAEGVDEIMRREANERRH</sequence>
<proteinExistence type="predicted"/>